<accession>A0AA85KAW8</accession>
<evidence type="ECO:0000313" key="3">
    <source>
        <dbReference type="Proteomes" id="UP000050795"/>
    </source>
</evidence>
<evidence type="ECO:0000256" key="1">
    <source>
        <dbReference type="SAM" id="MobiDB-lite"/>
    </source>
</evidence>
<keyword evidence="3" id="KW-1185">Reference proteome</keyword>
<proteinExistence type="predicted"/>
<dbReference type="AlphaFoldDB" id="A0AA85KAW8"/>
<dbReference type="Pfam" id="PF15072">
    <property type="entry name" value="HROB"/>
    <property type="match status" value="1"/>
</dbReference>
<name>A0AA85KAW8_TRIRE</name>
<reference evidence="3" key="1">
    <citation type="submission" date="2022-06" db="EMBL/GenBank/DDBJ databases">
        <authorList>
            <person name="Berger JAMES D."/>
            <person name="Berger JAMES D."/>
        </authorList>
    </citation>
    <scope>NUCLEOTIDE SEQUENCE [LARGE SCALE GENOMIC DNA]</scope>
</reference>
<protein>
    <recommendedName>
        <fullName evidence="2">Homologous recombination OB-fold protein OB-fold domain-containing protein</fullName>
    </recommendedName>
</protein>
<dbReference type="Proteomes" id="UP000050795">
    <property type="component" value="Unassembled WGS sequence"/>
</dbReference>
<organism evidence="3 4">
    <name type="scientific">Trichobilharzia regenti</name>
    <name type="common">Nasal bird schistosome</name>
    <dbReference type="NCBI Taxonomy" id="157069"/>
    <lineage>
        <taxon>Eukaryota</taxon>
        <taxon>Metazoa</taxon>
        <taxon>Spiralia</taxon>
        <taxon>Lophotrochozoa</taxon>
        <taxon>Platyhelminthes</taxon>
        <taxon>Trematoda</taxon>
        <taxon>Digenea</taxon>
        <taxon>Strigeidida</taxon>
        <taxon>Schistosomatoidea</taxon>
        <taxon>Schistosomatidae</taxon>
        <taxon>Trichobilharzia</taxon>
    </lineage>
</organism>
<feature type="compositionally biased region" description="Low complexity" evidence="1">
    <location>
        <begin position="128"/>
        <end position="142"/>
    </location>
</feature>
<feature type="compositionally biased region" description="Low complexity" evidence="1">
    <location>
        <begin position="54"/>
        <end position="65"/>
    </location>
</feature>
<sequence length="450" mass="48979">MEFNPGADLTLFNDSDDDFLNDGMFNEFASESSIVLPSNLPKLSPRKSCPSKFTTKSLHPTKTTTVVAENNHTSNKRPPSKHRKLPGPAGLLPKLHEQTNHKQRSSVKLKSPKRNKDNPLFDSPERCSLSTSLSESQSTSSQGEEAALLNRVQLECGSTVWSVIEKYSIKGILKMITSNQLPRGKIPVMCGFLDEIELLPTDAKALLKDNSGVLGCTIHRSVIKEYKNYLGCCSLLLLKQVSIFSPTGKKFYANITLSNIVKIYTPENAIPNSSLNGQHALANFPPASPLSIPEVETLEADCLRPPTPPSSSNRVSLSPISKPVSSYRIQPQVKKSTFTTTSEQITSKNFTPRSIKSPGGGLGALLKCTSLPVNSVPTNCDNNNNDDDVDNNSNNINFDQISFSPLVNTGDEPHNTTANTTITNTTSMDTTGLLEDDMDDLLSSIADEIP</sequence>
<feature type="compositionally biased region" description="Basic residues" evidence="1">
    <location>
        <begin position="101"/>
        <end position="113"/>
    </location>
</feature>
<dbReference type="InterPro" id="IPR028045">
    <property type="entry name" value="HROB"/>
</dbReference>
<feature type="region of interest" description="Disordered" evidence="1">
    <location>
        <begin position="37"/>
        <end position="142"/>
    </location>
</feature>
<dbReference type="PANTHER" id="PTHR14523:SF1">
    <property type="entry name" value="HOMOLOGOUS RECOMBINATION OB-FOLD PROTEIN"/>
    <property type="match status" value="1"/>
</dbReference>
<dbReference type="PANTHER" id="PTHR14523">
    <property type="entry name" value="UNCHARACTERIZED PROTEIN C17ORF53 HOMOLOG"/>
    <property type="match status" value="1"/>
</dbReference>
<dbReference type="GO" id="GO:0000725">
    <property type="term" value="P:recombinational repair"/>
    <property type="evidence" value="ECO:0007669"/>
    <property type="project" value="InterPro"/>
</dbReference>
<feature type="compositionally biased region" description="Basic residues" evidence="1">
    <location>
        <begin position="74"/>
        <end position="85"/>
    </location>
</feature>
<dbReference type="WBParaSite" id="TREG1_76810.1">
    <property type="protein sequence ID" value="TREG1_76810.1"/>
    <property type="gene ID" value="TREG1_76810"/>
</dbReference>
<evidence type="ECO:0000259" key="2">
    <source>
        <dbReference type="Pfam" id="PF15072"/>
    </source>
</evidence>
<dbReference type="InterPro" id="IPR058570">
    <property type="entry name" value="HROB_OB"/>
</dbReference>
<evidence type="ECO:0000313" key="4">
    <source>
        <dbReference type="WBParaSite" id="TREG1_76810.1"/>
    </source>
</evidence>
<reference evidence="4" key="2">
    <citation type="submission" date="2023-11" db="UniProtKB">
        <authorList>
            <consortium name="WormBaseParasite"/>
        </authorList>
    </citation>
    <scope>IDENTIFICATION</scope>
</reference>
<feature type="domain" description="Homologous recombination OB-fold protein OB-fold" evidence="2">
    <location>
        <begin position="185"/>
        <end position="267"/>
    </location>
</feature>
<feature type="compositionally biased region" description="Basic and acidic residues" evidence="1">
    <location>
        <begin position="114"/>
        <end position="125"/>
    </location>
</feature>